<evidence type="ECO:0000313" key="1">
    <source>
        <dbReference type="EMBL" id="RXH80226.1"/>
    </source>
</evidence>
<dbReference type="AlphaFoldDB" id="A0A498I9V2"/>
<evidence type="ECO:0000313" key="2">
    <source>
        <dbReference type="Proteomes" id="UP000290289"/>
    </source>
</evidence>
<organism evidence="1 2">
    <name type="scientific">Malus domestica</name>
    <name type="common">Apple</name>
    <name type="synonym">Pyrus malus</name>
    <dbReference type="NCBI Taxonomy" id="3750"/>
    <lineage>
        <taxon>Eukaryota</taxon>
        <taxon>Viridiplantae</taxon>
        <taxon>Streptophyta</taxon>
        <taxon>Embryophyta</taxon>
        <taxon>Tracheophyta</taxon>
        <taxon>Spermatophyta</taxon>
        <taxon>Magnoliopsida</taxon>
        <taxon>eudicotyledons</taxon>
        <taxon>Gunneridae</taxon>
        <taxon>Pentapetalae</taxon>
        <taxon>rosids</taxon>
        <taxon>fabids</taxon>
        <taxon>Rosales</taxon>
        <taxon>Rosaceae</taxon>
        <taxon>Amygdaloideae</taxon>
        <taxon>Maleae</taxon>
        <taxon>Malus</taxon>
    </lineage>
</organism>
<reference evidence="1 2" key="1">
    <citation type="submission" date="2018-10" db="EMBL/GenBank/DDBJ databases">
        <title>A high-quality apple genome assembly.</title>
        <authorList>
            <person name="Hu J."/>
        </authorList>
    </citation>
    <scope>NUCLEOTIDE SEQUENCE [LARGE SCALE GENOMIC DNA]</scope>
    <source>
        <strain evidence="2">cv. HFTH1</strain>
        <tissue evidence="1">Young leaf</tissue>
    </source>
</reference>
<dbReference type="Proteomes" id="UP000290289">
    <property type="component" value="Chromosome 13"/>
</dbReference>
<comment type="caution">
    <text evidence="1">The sequence shown here is derived from an EMBL/GenBank/DDBJ whole genome shotgun (WGS) entry which is preliminary data.</text>
</comment>
<sequence>MGLSSFVLRSFTILQFIRFDGSRWLSPYTSSAPSPAAVHSFHNSPFRVSTFELVSFSTAASTWFRFADQISNVSLSLFNLGSD</sequence>
<gene>
    <name evidence="1" type="ORF">DVH24_041373</name>
</gene>
<proteinExistence type="predicted"/>
<dbReference type="EMBL" id="RDQH01000339">
    <property type="protein sequence ID" value="RXH80226.1"/>
    <property type="molecule type" value="Genomic_DNA"/>
</dbReference>
<protein>
    <submittedName>
        <fullName evidence="1">Uncharacterized protein</fullName>
    </submittedName>
</protein>
<name>A0A498I9V2_MALDO</name>
<accession>A0A498I9V2</accession>
<keyword evidence="2" id="KW-1185">Reference proteome</keyword>